<dbReference type="PANTHER" id="PTHR35580:SF1">
    <property type="entry name" value="PHYTASE-LIKE DOMAIN-CONTAINING PROTEIN"/>
    <property type="match status" value="1"/>
</dbReference>
<dbReference type="KEGG" id="scl:sce3416"/>
<organism evidence="2 3">
    <name type="scientific">Sorangium cellulosum (strain So ce56)</name>
    <name type="common">Polyangium cellulosum (strain So ce56)</name>
    <dbReference type="NCBI Taxonomy" id="448385"/>
    <lineage>
        <taxon>Bacteria</taxon>
        <taxon>Pseudomonadati</taxon>
        <taxon>Myxococcota</taxon>
        <taxon>Polyangia</taxon>
        <taxon>Polyangiales</taxon>
        <taxon>Polyangiaceae</taxon>
        <taxon>Sorangium</taxon>
    </lineage>
</organism>
<dbReference type="AlphaFoldDB" id="A9GNF7"/>
<dbReference type="BioCyc" id="SCEL448385:SCE_RS17475-MONOMER"/>
<dbReference type="Pfam" id="PF06739">
    <property type="entry name" value="SBBP"/>
    <property type="match status" value="1"/>
</dbReference>
<dbReference type="EMBL" id="AM746676">
    <property type="protein sequence ID" value="CAN93575.1"/>
    <property type="molecule type" value="Genomic_DNA"/>
</dbReference>
<dbReference type="Gene3D" id="2.120.10.30">
    <property type="entry name" value="TolB, C-terminal domain"/>
    <property type="match status" value="1"/>
</dbReference>
<dbReference type="SUPFAM" id="SSF101898">
    <property type="entry name" value="NHL repeat"/>
    <property type="match status" value="2"/>
</dbReference>
<dbReference type="RefSeq" id="WP_012236046.1">
    <property type="nucleotide sequence ID" value="NC_010162.1"/>
</dbReference>
<keyword evidence="3" id="KW-1185">Reference proteome</keyword>
<dbReference type="PANTHER" id="PTHR35580">
    <property type="entry name" value="CELL SURFACE GLYCOPROTEIN (S-LAYER PROTEIN)-LIKE PROTEIN"/>
    <property type="match status" value="1"/>
</dbReference>
<accession>A9GNF7</accession>
<evidence type="ECO:0000256" key="1">
    <source>
        <dbReference type="SAM" id="SignalP"/>
    </source>
</evidence>
<name>A9GNF7_SORC5</name>
<protein>
    <recommendedName>
        <fullName evidence="4">Secreted protein</fullName>
    </recommendedName>
</protein>
<dbReference type="OrthoDB" id="5488935at2"/>
<dbReference type="STRING" id="448385.sce3416"/>
<evidence type="ECO:0008006" key="4">
    <source>
        <dbReference type="Google" id="ProtNLM"/>
    </source>
</evidence>
<reference evidence="2 3" key="1">
    <citation type="journal article" date="2007" name="Nat. Biotechnol.">
        <title>Complete genome sequence of the myxobacterium Sorangium cellulosum.</title>
        <authorList>
            <person name="Schneiker S."/>
            <person name="Perlova O."/>
            <person name="Kaiser O."/>
            <person name="Gerth K."/>
            <person name="Alici A."/>
            <person name="Altmeyer M.O."/>
            <person name="Bartels D."/>
            <person name="Bekel T."/>
            <person name="Beyer S."/>
            <person name="Bode E."/>
            <person name="Bode H.B."/>
            <person name="Bolten C.J."/>
            <person name="Choudhuri J.V."/>
            <person name="Doss S."/>
            <person name="Elnakady Y.A."/>
            <person name="Frank B."/>
            <person name="Gaigalat L."/>
            <person name="Goesmann A."/>
            <person name="Groeger C."/>
            <person name="Gross F."/>
            <person name="Jelsbak L."/>
            <person name="Jelsbak L."/>
            <person name="Kalinowski J."/>
            <person name="Kegler C."/>
            <person name="Knauber T."/>
            <person name="Konietzny S."/>
            <person name="Kopp M."/>
            <person name="Krause L."/>
            <person name="Krug D."/>
            <person name="Linke B."/>
            <person name="Mahmud T."/>
            <person name="Martinez-Arias R."/>
            <person name="McHardy A.C."/>
            <person name="Merai M."/>
            <person name="Meyer F."/>
            <person name="Mormann S."/>
            <person name="Munoz-Dorado J."/>
            <person name="Perez J."/>
            <person name="Pradella S."/>
            <person name="Rachid S."/>
            <person name="Raddatz G."/>
            <person name="Rosenau F."/>
            <person name="Rueckert C."/>
            <person name="Sasse F."/>
            <person name="Scharfe M."/>
            <person name="Schuster S.C."/>
            <person name="Suen G."/>
            <person name="Treuner-Lange A."/>
            <person name="Velicer G.J."/>
            <person name="Vorholter F.-J."/>
            <person name="Weissman K.J."/>
            <person name="Welch R.D."/>
            <person name="Wenzel S.C."/>
            <person name="Whitworth D.E."/>
            <person name="Wilhelm S."/>
            <person name="Wittmann C."/>
            <person name="Bloecker H."/>
            <person name="Puehler A."/>
            <person name="Mueller R."/>
        </authorList>
    </citation>
    <scope>NUCLEOTIDE SEQUENCE [LARGE SCALE GENOMIC DNA]</scope>
    <source>
        <strain evidence="3">So ce56</strain>
    </source>
</reference>
<dbReference type="eggNOG" id="COG1520">
    <property type="taxonomic scope" value="Bacteria"/>
</dbReference>
<dbReference type="InterPro" id="IPR011042">
    <property type="entry name" value="6-blade_b-propeller_TolB-like"/>
</dbReference>
<feature type="signal peptide" evidence="1">
    <location>
        <begin position="1"/>
        <end position="22"/>
    </location>
</feature>
<proteinExistence type="predicted"/>
<keyword evidence="1" id="KW-0732">Signal</keyword>
<evidence type="ECO:0000313" key="2">
    <source>
        <dbReference type="EMBL" id="CAN93575.1"/>
    </source>
</evidence>
<dbReference type="InterPro" id="IPR010620">
    <property type="entry name" value="SBBP_repeat"/>
</dbReference>
<sequence length="545" mass="55894">MQAQAYVLGSVVGLTVCASGCAALLGLDTFVDQSTDGAGAGGAGGAGSAGGAGDDGEPTACTPDTSEACYVGPPITQNKGVCRGGMRTCDTDGTWGICEGEVVPGVERCDAADDENCDGLECVVWTTAYKQTGDIYLMDIAGDAEGNVFASGAFMNTITIGDDTLSSSSTTDVLLLKLNPAGEPLWAKNFGDYLTDEPNVLVVDSKGNPILVGTSSGGIDFGDGQLPAGTFIAKLDASGKPVWSMGLPGGGIGAVAIDANDRIIVAGKFSRSIDLGSGPIQPGDDSDVFVAKLDGATGLVTAPGCWVRTFVGDNATMRIIDIAVDRSNNIFIAGSTLETAELDRFTIDKGSFVMKTTPSGAPDWLRKMYALEPLPASVDVMGITVDPLGRPVLAGYHTGDVKIGSSTITSIDQDVFVVQFEANGAAGWVRTFGGAKDQWARDIAMDPFGNAVIVGNATGQIDFGNGPLALEDSSGFVAKIGPDAELVWKRLLGKDTVGYAVAVTPDGETLVAGWTRANAADWGAGPIPGLGDNDRQHLIVGKLGR</sequence>
<dbReference type="Proteomes" id="UP000002139">
    <property type="component" value="Chromosome"/>
</dbReference>
<dbReference type="InterPro" id="IPR052918">
    <property type="entry name" value="Motility_Chemotaxis_Reg"/>
</dbReference>
<feature type="chain" id="PRO_5002738141" description="Secreted protein" evidence="1">
    <location>
        <begin position="23"/>
        <end position="545"/>
    </location>
</feature>
<evidence type="ECO:0000313" key="3">
    <source>
        <dbReference type="Proteomes" id="UP000002139"/>
    </source>
</evidence>
<gene>
    <name evidence="2" type="ordered locus">sce3416</name>
</gene>
<dbReference type="HOGENOM" id="CLU_035227_1_0_7"/>